<protein>
    <submittedName>
        <fullName evidence="1">Uncharacterized protein</fullName>
    </submittedName>
</protein>
<gene>
    <name evidence="1" type="ORF">DPM12_11925</name>
</gene>
<dbReference type="AlphaFoldDB" id="A0A329QP10"/>
<keyword evidence="2" id="KW-1185">Reference proteome</keyword>
<dbReference type="EMBL" id="QMIG01000010">
    <property type="protein sequence ID" value="RAW14117.1"/>
    <property type="molecule type" value="Genomic_DNA"/>
</dbReference>
<organism evidence="1 2">
    <name type="scientific">Phytoactinopolyspora halophila</name>
    <dbReference type="NCBI Taxonomy" id="1981511"/>
    <lineage>
        <taxon>Bacteria</taxon>
        <taxon>Bacillati</taxon>
        <taxon>Actinomycetota</taxon>
        <taxon>Actinomycetes</taxon>
        <taxon>Jiangellales</taxon>
        <taxon>Jiangellaceae</taxon>
        <taxon>Phytoactinopolyspora</taxon>
    </lineage>
</organism>
<name>A0A329QP10_9ACTN</name>
<reference evidence="1 2" key="1">
    <citation type="submission" date="2018-06" db="EMBL/GenBank/DDBJ databases">
        <title>Phytoactinopolyspora halophila sp. nov., a novel halophilic actinomycete isolated from a saline soil in China.</title>
        <authorList>
            <person name="Tang S.-K."/>
        </authorList>
    </citation>
    <scope>NUCLEOTIDE SEQUENCE [LARGE SCALE GENOMIC DNA]</scope>
    <source>
        <strain evidence="1 2">YIM 96934</strain>
    </source>
</reference>
<evidence type="ECO:0000313" key="2">
    <source>
        <dbReference type="Proteomes" id="UP000250462"/>
    </source>
</evidence>
<dbReference type="Proteomes" id="UP000250462">
    <property type="component" value="Unassembled WGS sequence"/>
</dbReference>
<comment type="caution">
    <text evidence="1">The sequence shown here is derived from an EMBL/GenBank/DDBJ whole genome shotgun (WGS) entry which is preliminary data.</text>
</comment>
<accession>A0A329QP10</accession>
<sequence>MLTPGSVSIDTENLVIHMKRFAAVAAATALALPLTACGDDSDYCATVSDAAERVREIDEEGVPEPELFGEVADLYEDVADSAPDDIRDDWQSATQAVRYMANEDMPQEEIAEVFNDAQESFENITENAREECGIEINN</sequence>
<evidence type="ECO:0000313" key="1">
    <source>
        <dbReference type="EMBL" id="RAW14117.1"/>
    </source>
</evidence>
<proteinExistence type="predicted"/>